<keyword evidence="1" id="KW-0732">Signal</keyword>
<dbReference type="RefSeq" id="WP_202999653.1">
    <property type="nucleotide sequence ID" value="NZ_JADWYU010000025.1"/>
</dbReference>
<feature type="signal peptide" evidence="1">
    <location>
        <begin position="1"/>
        <end position="28"/>
    </location>
</feature>
<sequence length="157" mass="16716">MRIRKRCAPAAIAAAATALIGVAAPADAVEKENYLQSCGPFYTLQTVAKDGSPHQLVTRVCIESYDVPFDYRTKAPLLLLSSSDNVPLAVQEVKLRLAPDGGTVKDLGTVGFKKWTATGIAVEDTSAGPDFALAEFLYWTPLGELKKFSAVSAPDVT</sequence>
<dbReference type="EMBL" id="JAEACQ010000126">
    <property type="protein sequence ID" value="MBL7626296.1"/>
    <property type="molecule type" value="Genomic_DNA"/>
</dbReference>
<reference evidence="2" key="1">
    <citation type="submission" date="2020-12" db="EMBL/GenBank/DDBJ databases">
        <title>Genomic characterization of non-nitrogen-fixing Frankia strains.</title>
        <authorList>
            <person name="Carlos-Shanley C."/>
            <person name="Guerra T."/>
            <person name="Hahn D."/>
        </authorList>
    </citation>
    <scope>NUCLEOTIDE SEQUENCE</scope>
    <source>
        <strain evidence="2">CN6</strain>
    </source>
</reference>
<feature type="chain" id="PRO_5036998508" evidence="1">
    <location>
        <begin position="29"/>
        <end position="157"/>
    </location>
</feature>
<evidence type="ECO:0000313" key="2">
    <source>
        <dbReference type="EMBL" id="MBL7626296.1"/>
    </source>
</evidence>
<dbReference type="Proteomes" id="UP000604475">
    <property type="component" value="Unassembled WGS sequence"/>
</dbReference>
<accession>A0A937UQ54</accession>
<gene>
    <name evidence="2" type="ORF">I7412_03720</name>
</gene>
<evidence type="ECO:0000256" key="1">
    <source>
        <dbReference type="SAM" id="SignalP"/>
    </source>
</evidence>
<evidence type="ECO:0000313" key="3">
    <source>
        <dbReference type="Proteomes" id="UP000604475"/>
    </source>
</evidence>
<proteinExistence type="predicted"/>
<organism evidence="2 3">
    <name type="scientific">Frankia nepalensis</name>
    <dbReference type="NCBI Taxonomy" id="1836974"/>
    <lineage>
        <taxon>Bacteria</taxon>
        <taxon>Bacillati</taxon>
        <taxon>Actinomycetota</taxon>
        <taxon>Actinomycetes</taxon>
        <taxon>Frankiales</taxon>
        <taxon>Frankiaceae</taxon>
        <taxon>Frankia</taxon>
    </lineage>
</organism>
<protein>
    <submittedName>
        <fullName evidence="2">Uncharacterized protein</fullName>
    </submittedName>
</protein>
<comment type="caution">
    <text evidence="2">The sequence shown here is derived from an EMBL/GenBank/DDBJ whole genome shotgun (WGS) entry which is preliminary data.</text>
</comment>
<dbReference type="AlphaFoldDB" id="A0A937UQ54"/>
<name>A0A937UQ54_9ACTN</name>
<keyword evidence="3" id="KW-1185">Reference proteome</keyword>